<gene>
    <name evidence="1" type="ORF">VF08_33335</name>
</gene>
<dbReference type="GeneID" id="57096470"/>
<dbReference type="AlphaFoldDB" id="A0A9Q5Z5K2"/>
<reference evidence="1 2" key="1">
    <citation type="submission" date="2015-02" db="EMBL/GenBank/DDBJ databases">
        <title>Nostoc linckia genome annotation.</title>
        <authorList>
            <person name="Zhou Z."/>
        </authorList>
    </citation>
    <scope>NUCLEOTIDE SEQUENCE [LARGE SCALE GENOMIC DNA]</scope>
    <source>
        <strain evidence="2">z8</strain>
    </source>
</reference>
<accession>A0A9Q5Z5K2</accession>
<proteinExistence type="predicted"/>
<name>A0A9Q5Z5K2_NOSLI</name>
<dbReference type="RefSeq" id="WP_099068479.1">
    <property type="nucleotide sequence ID" value="NZ_LAHD01000159.1"/>
</dbReference>
<dbReference type="EMBL" id="LAHD01000159">
    <property type="protein sequence ID" value="PHJ94691.1"/>
    <property type="molecule type" value="Genomic_DNA"/>
</dbReference>
<dbReference type="Proteomes" id="UP000222310">
    <property type="component" value="Unassembled WGS sequence"/>
</dbReference>
<comment type="caution">
    <text evidence="1">The sequence shown here is derived from an EMBL/GenBank/DDBJ whole genome shotgun (WGS) entry which is preliminary data.</text>
</comment>
<protein>
    <submittedName>
        <fullName evidence="1">Uncharacterized protein</fullName>
    </submittedName>
</protein>
<sequence length="168" mass="19721">MERGDIIARVLELLNGILVPDNPMQSDIPAPSGIKAPLAMRDYEFISRPRKKRQPYQQIAINGIYRALQGKAMHIFLIYREQDTCEVVYQQLRDVFLLNENEDFPQDITVSKILIDDATLLQPLNTGGLLPKDRNKFDEQIRKQHQVKREAWRIFLQKKFRQTNHCFN</sequence>
<evidence type="ECO:0000313" key="1">
    <source>
        <dbReference type="EMBL" id="PHJ94691.1"/>
    </source>
</evidence>
<evidence type="ECO:0000313" key="2">
    <source>
        <dbReference type="Proteomes" id="UP000222310"/>
    </source>
</evidence>
<organism evidence="1 2">
    <name type="scientific">Nostoc linckia z8</name>
    <dbReference type="NCBI Taxonomy" id="1628746"/>
    <lineage>
        <taxon>Bacteria</taxon>
        <taxon>Bacillati</taxon>
        <taxon>Cyanobacteriota</taxon>
        <taxon>Cyanophyceae</taxon>
        <taxon>Nostocales</taxon>
        <taxon>Nostocaceae</taxon>
        <taxon>Nostoc</taxon>
    </lineage>
</organism>